<feature type="region of interest" description="Disordered" evidence="2">
    <location>
        <begin position="1"/>
        <end position="41"/>
    </location>
</feature>
<name>A0A2P6VGY2_9CHLO</name>
<feature type="coiled-coil region" evidence="1">
    <location>
        <begin position="402"/>
        <end position="443"/>
    </location>
</feature>
<accession>A0A2P6VGY2</accession>
<evidence type="ECO:0000313" key="4">
    <source>
        <dbReference type="Proteomes" id="UP000239649"/>
    </source>
</evidence>
<keyword evidence="1" id="KW-0175">Coiled coil</keyword>
<dbReference type="OrthoDB" id="515100at2759"/>
<keyword evidence="4" id="KW-1185">Reference proteome</keyword>
<feature type="region of interest" description="Disordered" evidence="2">
    <location>
        <begin position="358"/>
        <end position="398"/>
    </location>
</feature>
<feature type="compositionally biased region" description="Low complexity" evidence="2">
    <location>
        <begin position="382"/>
        <end position="398"/>
    </location>
</feature>
<dbReference type="Proteomes" id="UP000239649">
    <property type="component" value="Unassembled WGS sequence"/>
</dbReference>
<evidence type="ECO:0000256" key="1">
    <source>
        <dbReference type="SAM" id="Coils"/>
    </source>
</evidence>
<feature type="coiled-coil region" evidence="1">
    <location>
        <begin position="98"/>
        <end position="125"/>
    </location>
</feature>
<proteinExistence type="predicted"/>
<reference evidence="3 4" key="1">
    <citation type="journal article" date="2018" name="Plant J.">
        <title>Genome sequences of Chlorella sorokiniana UTEX 1602 and Micractinium conductrix SAG 241.80: implications to maltose excretion by a green alga.</title>
        <authorList>
            <person name="Arriola M.B."/>
            <person name="Velmurugan N."/>
            <person name="Zhang Y."/>
            <person name="Plunkett M.H."/>
            <person name="Hondzo H."/>
            <person name="Barney B.M."/>
        </authorList>
    </citation>
    <scope>NUCLEOTIDE SEQUENCE [LARGE SCALE GENOMIC DNA]</scope>
    <source>
        <strain evidence="3 4">SAG 241.80</strain>
    </source>
</reference>
<protein>
    <submittedName>
        <fullName evidence="3">Uncharacterized protein</fullName>
    </submittedName>
</protein>
<organism evidence="3 4">
    <name type="scientific">Micractinium conductrix</name>
    <dbReference type="NCBI Taxonomy" id="554055"/>
    <lineage>
        <taxon>Eukaryota</taxon>
        <taxon>Viridiplantae</taxon>
        <taxon>Chlorophyta</taxon>
        <taxon>core chlorophytes</taxon>
        <taxon>Trebouxiophyceae</taxon>
        <taxon>Chlorellales</taxon>
        <taxon>Chlorellaceae</taxon>
        <taxon>Chlorella clade</taxon>
        <taxon>Micractinium</taxon>
    </lineage>
</organism>
<evidence type="ECO:0000256" key="2">
    <source>
        <dbReference type="SAM" id="MobiDB-lite"/>
    </source>
</evidence>
<dbReference type="STRING" id="554055.A0A2P6VGY2"/>
<dbReference type="AlphaFoldDB" id="A0A2P6VGY2"/>
<comment type="caution">
    <text evidence="3">The sequence shown here is derived from an EMBL/GenBank/DDBJ whole genome shotgun (WGS) entry which is preliminary data.</text>
</comment>
<feature type="region of interest" description="Disordered" evidence="2">
    <location>
        <begin position="247"/>
        <end position="292"/>
    </location>
</feature>
<feature type="compositionally biased region" description="Polar residues" evidence="2">
    <location>
        <begin position="361"/>
        <end position="373"/>
    </location>
</feature>
<sequence>MDAESDAPSLPETVSPRKPAGRGTPRRGGASGGRSRAVGGDDALLSLKEQCAAARAAERAAEDKSRHLAAQLARTEEAAKRILTRTDASARGGVAQRLLDAERDLAAAQAELAELRSQWARTKRVAGERKRQAADLQQRLDAALAAQRHLALQLGRMQAGGGRWSLGGAAGSAVARAQVPVGQPAVGEEPNADAEAQADADARRFALQQEELVTAQEQQRRLHATVQQQAAVMERQATELAALREQLAQRGGGRESAPHPSAPRPGHGLPHAGAMQLGITRPHGCTDDSEAGAAASAAGSASLRLRYLESRSALERSTHSNGKLLRQLDGARREVQALRLKVRQQQQAAELQAGGALPVTGTWQYGGPSTTSWDEAGSTPGSAPDSARQAPQPASSPPATVVLQLRQQLAAAEHQAARLEIELDAAQAKLAVYEQQAQQEAYQAQQPLTFLTADVGAATAMTHVLTGTEVNTLLQFELGQAPLAELARGGGGALVQLHRCAGGSGGVDYETLASAQVPLGGLLAAPQGPAAAAPRQRCPLYRGNQVVGSLWYSLAARGAPC</sequence>
<gene>
    <name evidence="3" type="ORF">C2E20_3503</name>
</gene>
<evidence type="ECO:0000313" key="3">
    <source>
        <dbReference type="EMBL" id="PSC73343.1"/>
    </source>
</evidence>
<dbReference type="EMBL" id="LHPF02000007">
    <property type="protein sequence ID" value="PSC73343.1"/>
    <property type="molecule type" value="Genomic_DNA"/>
</dbReference>
<feature type="coiled-coil region" evidence="1">
    <location>
        <begin position="321"/>
        <end position="348"/>
    </location>
</feature>